<sequence length="555" mass="62928">MSEISSVCADTELSTIFAIVDVEEKESFESILDSKPICTRPAQLPKIKEEVKASELQIAHCRQFVAQHCNRHPQVMNALDKALQSWVNLFGQEKRYSIDLQRLLAAVEFAADKHQFQIRKDAEKTPYIIHPLGVAQLTLELGELKDPDALIAALLHDTIEDTETTPEEVEQLFGPHVLALVLDLTKPAGLKGEACKLAQIAHAPHMHEQAKIIKLADRYYNMCDLANIIWDQKSIDAYILWGAKLAQVLRGTSPQLEKAIDDKVTEHFQSRFPSGIELGQLGEKWEFLSDHLPVGANIDGIEMATWNVLNTVYLSWVEERNSQGLKGSHISMTNQMIDEETGLTLRDKLVVDQVIDMINHPTHPKQLMSLQECGSPFLQVLRDKLPEHMAIVYTQKEPLPKNQDVVVYDTRHLTYREDLSSIDYPYECDPTRPVMNLAFEKDGKLYRIVNGHLPGNPDLPGKEEFAAYINLMDDNIVVAMGDMNFTREEMQKAFLTQGRENVPFSLISSYPTNVSLSLKSKTIDHIYVKGSFEWQMRYPEEVFEGLTPTVNLLTH</sequence>
<dbReference type="Gene3D" id="1.10.3210.10">
    <property type="entry name" value="Hypothetical protein af1432"/>
    <property type="match status" value="1"/>
</dbReference>
<dbReference type="InterPro" id="IPR036691">
    <property type="entry name" value="Endo/exonu/phosph_ase_sf"/>
</dbReference>
<dbReference type="Proteomes" id="UP000000496">
    <property type="component" value="Chromosome gsn.131"/>
</dbReference>
<dbReference type="SMART" id="SM00471">
    <property type="entry name" value="HDc"/>
    <property type="match status" value="1"/>
</dbReference>
<reference key="1">
    <citation type="journal article" date="2011" name="Mol. Biol. Evol.">
        <title>Unity in variety -- the pan-genome of the Chlamydiae.</title>
        <authorList>
            <person name="Collingro A."/>
            <person name="Tischler P."/>
            <person name="Weinmaier T."/>
            <person name="Penz T."/>
            <person name="Heinz E."/>
            <person name="Brunham R.C."/>
            <person name="Read T.D."/>
            <person name="Bavoil P.M."/>
            <person name="Sachse K."/>
            <person name="Kahane S."/>
            <person name="Friedman M.G."/>
            <person name="Rattei T."/>
            <person name="Myers G.S.A."/>
            <person name="Horn M."/>
        </authorList>
    </citation>
    <scope>NUCLEOTIDE SEQUENCE</scope>
    <source>
        <strain>Z</strain>
    </source>
</reference>
<dbReference type="PROSITE" id="PS51831">
    <property type="entry name" value="HD"/>
    <property type="match status" value="1"/>
</dbReference>
<dbReference type="PANTHER" id="PTHR46246">
    <property type="entry name" value="GUANOSINE-3',5'-BIS(DIPHOSPHATE) 3'-PYROPHOSPHOHYDROLASE MESH1"/>
    <property type="match status" value="1"/>
</dbReference>
<protein>
    <recommendedName>
        <fullName evidence="1">HD domain-containing protein</fullName>
    </recommendedName>
</protein>
<evidence type="ECO:0000313" key="2">
    <source>
        <dbReference type="EMBL" id="CCB88664.1"/>
    </source>
</evidence>
<dbReference type="SUPFAM" id="SSF56219">
    <property type="entry name" value="DNase I-like"/>
    <property type="match status" value="1"/>
</dbReference>
<dbReference type="CDD" id="cd00077">
    <property type="entry name" value="HDc"/>
    <property type="match status" value="1"/>
</dbReference>
<dbReference type="InterPro" id="IPR052194">
    <property type="entry name" value="MESH1"/>
</dbReference>
<dbReference type="KEGG" id="sng:SNE_A07870"/>
<dbReference type="EMBL" id="FR872582">
    <property type="protein sequence ID" value="CCB88664.1"/>
    <property type="molecule type" value="Genomic_DNA"/>
</dbReference>
<feature type="domain" description="HD" evidence="1">
    <location>
        <begin position="127"/>
        <end position="222"/>
    </location>
</feature>
<evidence type="ECO:0000259" key="1">
    <source>
        <dbReference type="PROSITE" id="PS51831"/>
    </source>
</evidence>
<dbReference type="Pfam" id="PF13328">
    <property type="entry name" value="HD_4"/>
    <property type="match status" value="1"/>
</dbReference>
<dbReference type="InterPro" id="IPR003607">
    <property type="entry name" value="HD/PDEase_dom"/>
</dbReference>
<accession>F8L7D6</accession>
<evidence type="ECO:0000313" key="3">
    <source>
        <dbReference type="Proteomes" id="UP000000496"/>
    </source>
</evidence>
<dbReference type="AlphaFoldDB" id="F8L7D6"/>
<dbReference type="SUPFAM" id="SSF109604">
    <property type="entry name" value="HD-domain/PDEase-like"/>
    <property type="match status" value="1"/>
</dbReference>
<gene>
    <name evidence="2" type="ordered locus">SNE_A07870</name>
</gene>
<dbReference type="GO" id="GO:0008893">
    <property type="term" value="F:guanosine-3',5'-bis(diphosphate) 3'-diphosphatase activity"/>
    <property type="evidence" value="ECO:0007669"/>
    <property type="project" value="TreeGrafter"/>
</dbReference>
<dbReference type="HOGENOM" id="CLU_490802_0_0_0"/>
<organism evidence="2 3">
    <name type="scientific">Simkania negevensis (strain ATCC VR-1471 / DSM 27360 / Z)</name>
    <dbReference type="NCBI Taxonomy" id="331113"/>
    <lineage>
        <taxon>Bacteria</taxon>
        <taxon>Pseudomonadati</taxon>
        <taxon>Chlamydiota</taxon>
        <taxon>Chlamydiia</taxon>
        <taxon>Parachlamydiales</taxon>
        <taxon>Simkaniaceae</taxon>
        <taxon>Simkania</taxon>
    </lineage>
</organism>
<keyword evidence="3" id="KW-1185">Reference proteome</keyword>
<dbReference type="STRING" id="331113.SNE_A07870"/>
<dbReference type="eggNOG" id="COG0317">
    <property type="taxonomic scope" value="Bacteria"/>
</dbReference>
<dbReference type="InterPro" id="IPR006674">
    <property type="entry name" value="HD_domain"/>
</dbReference>
<dbReference type="Gene3D" id="3.60.10.10">
    <property type="entry name" value="Endonuclease/exonuclease/phosphatase"/>
    <property type="match status" value="1"/>
</dbReference>
<dbReference type="PANTHER" id="PTHR46246:SF1">
    <property type="entry name" value="GUANOSINE-3',5'-BIS(DIPHOSPHATE) 3'-PYROPHOSPHOHYDROLASE MESH1"/>
    <property type="match status" value="1"/>
</dbReference>
<dbReference type="RefSeq" id="WP_013943131.1">
    <property type="nucleotide sequence ID" value="NC_015713.1"/>
</dbReference>
<name>F8L7D6_SIMNZ</name>
<reference evidence="2 3" key="2">
    <citation type="journal article" date="2011" name="Mol. Biol. Evol.">
        <title>Unity in variety--the pan-genome of the Chlamydiae.</title>
        <authorList>
            <person name="Collingro A."/>
            <person name="Tischler P."/>
            <person name="Weinmaier T."/>
            <person name="Penz T."/>
            <person name="Heinz E."/>
            <person name="Brunham R.C."/>
            <person name="Read T.D."/>
            <person name="Bavoil P.M."/>
            <person name="Sachse K."/>
            <person name="Kahane S."/>
            <person name="Friedman M.G."/>
            <person name="Rattei T."/>
            <person name="Myers G.S."/>
            <person name="Horn M."/>
        </authorList>
    </citation>
    <scope>NUCLEOTIDE SEQUENCE [LARGE SCALE GENOMIC DNA]</scope>
    <source>
        <strain evidence="3">ATCC VR-1471 / Z</strain>
    </source>
</reference>
<proteinExistence type="predicted"/>
<dbReference type="OrthoDB" id="9805041at2"/>